<dbReference type="AlphaFoldDB" id="A0A4S8WA58"/>
<organism evidence="2 3">
    <name type="scientific">Aureobasidium pullulans</name>
    <name type="common">Black yeast</name>
    <name type="synonym">Pullularia pullulans</name>
    <dbReference type="NCBI Taxonomy" id="5580"/>
    <lineage>
        <taxon>Eukaryota</taxon>
        <taxon>Fungi</taxon>
        <taxon>Dikarya</taxon>
        <taxon>Ascomycota</taxon>
        <taxon>Pezizomycotina</taxon>
        <taxon>Dothideomycetes</taxon>
        <taxon>Dothideomycetidae</taxon>
        <taxon>Dothideales</taxon>
        <taxon>Saccotheciaceae</taxon>
        <taxon>Aureobasidium</taxon>
    </lineage>
</organism>
<comment type="caution">
    <text evidence="2">The sequence shown here is derived from an EMBL/GenBank/DDBJ whole genome shotgun (WGS) entry which is preliminary data.</text>
</comment>
<protein>
    <submittedName>
        <fullName evidence="2">Uncharacterized protein</fullName>
    </submittedName>
</protein>
<feature type="transmembrane region" description="Helical" evidence="1">
    <location>
        <begin position="171"/>
        <end position="196"/>
    </location>
</feature>
<dbReference type="EMBL" id="QZAJ01000051">
    <property type="protein sequence ID" value="THW20270.1"/>
    <property type="molecule type" value="Genomic_DNA"/>
</dbReference>
<keyword evidence="1" id="KW-1133">Transmembrane helix</keyword>
<feature type="transmembrane region" description="Helical" evidence="1">
    <location>
        <begin position="208"/>
        <end position="228"/>
    </location>
</feature>
<evidence type="ECO:0000313" key="2">
    <source>
        <dbReference type="EMBL" id="THW20270.1"/>
    </source>
</evidence>
<accession>A0A4S8WA58</accession>
<reference evidence="2 3" key="1">
    <citation type="submission" date="2018-10" db="EMBL/GenBank/DDBJ databases">
        <title>Fifty Aureobasidium pullulans genomes reveal a recombining polyextremotolerant generalist.</title>
        <authorList>
            <person name="Gostincar C."/>
            <person name="Turk M."/>
            <person name="Zajc J."/>
            <person name="Gunde-Cimerman N."/>
        </authorList>
    </citation>
    <scope>NUCLEOTIDE SEQUENCE [LARGE SCALE GENOMIC DNA]</scope>
    <source>
        <strain evidence="2 3">EXF-11318</strain>
    </source>
</reference>
<proteinExistence type="predicted"/>
<keyword evidence="1" id="KW-0812">Transmembrane</keyword>
<dbReference type="Proteomes" id="UP000308014">
    <property type="component" value="Unassembled WGS sequence"/>
</dbReference>
<keyword evidence="1" id="KW-0472">Membrane</keyword>
<feature type="transmembrane region" description="Helical" evidence="1">
    <location>
        <begin position="131"/>
        <end position="159"/>
    </location>
</feature>
<sequence>MLHNIFRTPAPPGDAFAQDASHVLVVMTILIPISLGFLAFAIFESKRFKTSIPIGLVVAGIFCVVPEAVNNYLGGVHWTQSHDPKQLLFMLMGRELDYCVAFIWWSLSSDVGVTLYAALVRRVSTGTLWAYHALAVLANIIPEEVLLGYGGTYFITLAYRYRAWFEGWRSIFLLPLVPTCYIGAWTLCGMPTVFAIQDDLSPLITESAGIYTCVIAVIQSGAMMHLVLNRDSLAIYGPKKKTG</sequence>
<evidence type="ECO:0000313" key="3">
    <source>
        <dbReference type="Proteomes" id="UP000308014"/>
    </source>
</evidence>
<evidence type="ECO:0000256" key="1">
    <source>
        <dbReference type="SAM" id="Phobius"/>
    </source>
</evidence>
<gene>
    <name evidence="2" type="ORF">D6D24_02365</name>
</gene>
<feature type="transmembrane region" description="Helical" evidence="1">
    <location>
        <begin position="20"/>
        <end position="43"/>
    </location>
</feature>
<feature type="transmembrane region" description="Helical" evidence="1">
    <location>
        <begin position="98"/>
        <end position="119"/>
    </location>
</feature>
<name>A0A4S8WA58_AURPU</name>